<comment type="subcellular location">
    <subcellularLocation>
        <location evidence="1">Periplasm</location>
    </subcellularLocation>
</comment>
<reference evidence="6" key="1">
    <citation type="submission" date="2023-05" db="EMBL/GenBank/DDBJ databases">
        <title>Mariniplasma microaerophilum sp. nov., a novel anaerobic mollicute isolated from terrestrial mud volcano, Taman Peninsula, Russia.</title>
        <authorList>
            <person name="Khomyakova M.A."/>
            <person name="Merkel A.Y."/>
            <person name="Slobodkin A.I."/>
        </authorList>
    </citation>
    <scope>NUCLEOTIDE SEQUENCE</scope>
    <source>
        <strain evidence="6">M4Ah</strain>
    </source>
</reference>
<keyword evidence="3" id="KW-0732">Signal</keyword>
<evidence type="ECO:0000313" key="6">
    <source>
        <dbReference type="EMBL" id="MDI6452484.1"/>
    </source>
</evidence>
<dbReference type="PANTHER" id="PTHR30222:SF17">
    <property type="entry name" value="SPERMIDINE_PUTRESCINE-BINDING PERIPLASMIC PROTEIN"/>
    <property type="match status" value="1"/>
</dbReference>
<dbReference type="Pfam" id="PF13416">
    <property type="entry name" value="SBP_bac_8"/>
    <property type="match status" value="1"/>
</dbReference>
<name>A0AAW6UA09_9MOLU</name>
<dbReference type="Gene3D" id="3.40.190.10">
    <property type="entry name" value="Periplasmic binding protein-like II"/>
    <property type="match status" value="2"/>
</dbReference>
<dbReference type="GO" id="GO:0042597">
    <property type="term" value="C:periplasmic space"/>
    <property type="evidence" value="ECO:0007669"/>
    <property type="project" value="UniProtKB-SubCell"/>
</dbReference>
<keyword evidence="5" id="KW-0812">Transmembrane</keyword>
<evidence type="ECO:0000313" key="7">
    <source>
        <dbReference type="Proteomes" id="UP001431532"/>
    </source>
</evidence>
<organism evidence="6 7">
    <name type="scientific">Peloplasma aerotolerans</name>
    <dbReference type="NCBI Taxonomy" id="3044389"/>
    <lineage>
        <taxon>Bacteria</taxon>
        <taxon>Bacillati</taxon>
        <taxon>Mycoplasmatota</taxon>
        <taxon>Mollicutes</taxon>
        <taxon>Acholeplasmatales</taxon>
        <taxon>Acholeplasmataceae</taxon>
        <taxon>Peloplasma</taxon>
    </lineage>
</organism>
<dbReference type="EMBL" id="JASCXW010000005">
    <property type="protein sequence ID" value="MDI6452484.1"/>
    <property type="molecule type" value="Genomic_DNA"/>
</dbReference>
<dbReference type="PANTHER" id="PTHR30222">
    <property type="entry name" value="SPERMIDINE/PUTRESCINE-BINDING PERIPLASMIC PROTEIN"/>
    <property type="match status" value="1"/>
</dbReference>
<dbReference type="RefSeq" id="WP_282838899.1">
    <property type="nucleotide sequence ID" value="NZ_JASCXW010000005.1"/>
</dbReference>
<keyword evidence="5" id="KW-1133">Transmembrane helix</keyword>
<evidence type="ECO:0000256" key="2">
    <source>
        <dbReference type="ARBA" id="ARBA00022448"/>
    </source>
</evidence>
<proteinExistence type="predicted"/>
<dbReference type="Proteomes" id="UP001431532">
    <property type="component" value="Unassembled WGS sequence"/>
</dbReference>
<protein>
    <submittedName>
        <fullName evidence="6">ABC transporter substrate-binding protein</fullName>
    </submittedName>
</protein>
<dbReference type="PROSITE" id="PS51257">
    <property type="entry name" value="PROKAR_LIPOPROTEIN"/>
    <property type="match status" value="1"/>
</dbReference>
<evidence type="ECO:0000256" key="3">
    <source>
        <dbReference type="ARBA" id="ARBA00022729"/>
    </source>
</evidence>
<dbReference type="GO" id="GO:0015846">
    <property type="term" value="P:polyamine transport"/>
    <property type="evidence" value="ECO:0007669"/>
    <property type="project" value="InterPro"/>
</dbReference>
<accession>A0AAW6UA09</accession>
<dbReference type="GO" id="GO:0019808">
    <property type="term" value="F:polyamine binding"/>
    <property type="evidence" value="ECO:0007669"/>
    <property type="project" value="InterPro"/>
</dbReference>
<dbReference type="InterPro" id="IPR006059">
    <property type="entry name" value="SBP"/>
</dbReference>
<dbReference type="AlphaFoldDB" id="A0AAW6UA09"/>
<evidence type="ECO:0000256" key="1">
    <source>
        <dbReference type="ARBA" id="ARBA00004418"/>
    </source>
</evidence>
<feature type="transmembrane region" description="Helical" evidence="5">
    <location>
        <begin position="362"/>
        <end position="386"/>
    </location>
</feature>
<keyword evidence="7" id="KW-1185">Reference proteome</keyword>
<keyword evidence="4" id="KW-0574">Periplasm</keyword>
<sequence length="392" mass="44038">MKKSFLMILLLTLTLLLVSCETGPVLRLYNWGEYIDDELVEQFEAETGIRVKQIAFDSNEVAITQIKGGNQYDLVIPSDYAIEQLASESLIIPINWTKITTFDPETDLADGLDSILDTLESGANGFDLLEYAVPYFWGNVGVLYNTEIVDENDLTGWDVLKNTDYKVAFYNSSRDAFMPALKSIGAGSINHPTTAEFDAAVAWLNEALTAQTDVITDDIFEAMLHPARYDLAVAYSGDANYLMSENDTLGFFVPEEGTNIWVDAFVIPVQANQDYAYQFINFMMSYEAALQNTEYVGYSTPRKDVFEEVLGVGGEFEDYSDSYNVRISVNDEVYRYNESLKLQMDTKWQEILANKGYDDDGLGFAAILTIVLIGVIVVTTTGYSIIRKRRRT</sequence>
<evidence type="ECO:0000256" key="4">
    <source>
        <dbReference type="ARBA" id="ARBA00022764"/>
    </source>
</evidence>
<dbReference type="SUPFAM" id="SSF53850">
    <property type="entry name" value="Periplasmic binding protein-like II"/>
    <property type="match status" value="1"/>
</dbReference>
<dbReference type="CDD" id="cd13663">
    <property type="entry name" value="PBP2_PotD_PotF_like_2"/>
    <property type="match status" value="1"/>
</dbReference>
<comment type="caution">
    <text evidence="6">The sequence shown here is derived from an EMBL/GenBank/DDBJ whole genome shotgun (WGS) entry which is preliminary data.</text>
</comment>
<evidence type="ECO:0000256" key="5">
    <source>
        <dbReference type="SAM" id="Phobius"/>
    </source>
</evidence>
<gene>
    <name evidence="6" type="ORF">QJ521_02800</name>
</gene>
<dbReference type="PRINTS" id="PR00909">
    <property type="entry name" value="SPERMDNBNDNG"/>
</dbReference>
<keyword evidence="2" id="KW-0813">Transport</keyword>
<dbReference type="InterPro" id="IPR001188">
    <property type="entry name" value="Sperm_putr-bd"/>
</dbReference>
<keyword evidence="5" id="KW-0472">Membrane</keyword>